<name>A0ABM1QQE8_CAMSA</name>
<dbReference type="InterPro" id="IPR001245">
    <property type="entry name" value="Ser-Thr/Tyr_kinase_cat_dom"/>
</dbReference>
<accession>A0ABM1QQE8</accession>
<dbReference type="InterPro" id="IPR011004">
    <property type="entry name" value="Trimer_LpxA-like_sf"/>
</dbReference>
<feature type="signal peptide" evidence="21">
    <location>
        <begin position="1"/>
        <end position="19"/>
    </location>
</feature>
<keyword evidence="15 20" id="KW-1133">Transmembrane helix</keyword>
<dbReference type="InterPro" id="IPR032675">
    <property type="entry name" value="LRR_dom_sf"/>
</dbReference>
<keyword evidence="3" id="KW-0723">Serine/threonine-protein kinase</keyword>
<evidence type="ECO:0000256" key="1">
    <source>
        <dbReference type="ARBA" id="ARBA00001946"/>
    </source>
</evidence>
<evidence type="ECO:0000256" key="8">
    <source>
        <dbReference type="ARBA" id="ARBA00022729"/>
    </source>
</evidence>
<evidence type="ECO:0000256" key="16">
    <source>
        <dbReference type="ARBA" id="ARBA00023136"/>
    </source>
</evidence>
<evidence type="ECO:0000256" key="11">
    <source>
        <dbReference type="ARBA" id="ARBA00022777"/>
    </source>
</evidence>
<evidence type="ECO:0000256" key="3">
    <source>
        <dbReference type="ARBA" id="ARBA00022527"/>
    </source>
</evidence>
<keyword evidence="13 19" id="KW-0067">ATP-binding</keyword>
<dbReference type="Gene3D" id="3.40.50.1000">
    <property type="entry name" value="HAD superfamily/HAD-like"/>
    <property type="match status" value="1"/>
</dbReference>
<dbReference type="Gene3D" id="3.80.10.10">
    <property type="entry name" value="Ribonuclease Inhibitor"/>
    <property type="match status" value="1"/>
</dbReference>
<evidence type="ECO:0000256" key="12">
    <source>
        <dbReference type="ARBA" id="ARBA00022801"/>
    </source>
</evidence>
<keyword evidence="17" id="KW-0675">Receptor</keyword>
<dbReference type="Pfam" id="PF00560">
    <property type="entry name" value="LRR_1"/>
    <property type="match status" value="2"/>
</dbReference>
<evidence type="ECO:0000256" key="6">
    <source>
        <dbReference type="ARBA" id="ARBA00022692"/>
    </source>
</evidence>
<reference evidence="23" key="1">
    <citation type="journal article" date="2014" name="Nat. Commun.">
        <title>The emerging biofuel crop Camelina sativa retains a highly undifferentiated hexaploid genome structure.</title>
        <authorList>
            <person name="Kagale S."/>
            <person name="Koh C."/>
            <person name="Nixon J."/>
            <person name="Bollina V."/>
            <person name="Clarke W.E."/>
            <person name="Tuteja R."/>
            <person name="Spillane C."/>
            <person name="Robinson S.J."/>
            <person name="Links M.G."/>
            <person name="Clarke C."/>
            <person name="Higgins E.E."/>
            <person name="Huebert T."/>
            <person name="Sharpe A.G."/>
            <person name="Parkin I.A."/>
        </authorList>
    </citation>
    <scope>NUCLEOTIDE SEQUENCE [LARGE SCALE GENOMIC DNA]</scope>
    <source>
        <strain evidence="23">cv. DH55</strain>
    </source>
</reference>
<comment type="cofactor">
    <cofactor evidence="1">
        <name>Mg(2+)</name>
        <dbReference type="ChEBI" id="CHEBI:18420"/>
    </cofactor>
</comment>
<dbReference type="NCBIfam" id="TIGR01489">
    <property type="entry name" value="DKMTPPase-SF"/>
    <property type="match status" value="1"/>
</dbReference>
<dbReference type="InterPro" id="IPR001611">
    <property type="entry name" value="Leu-rich_rpt"/>
</dbReference>
<dbReference type="InterPro" id="IPR036412">
    <property type="entry name" value="HAD-like_sf"/>
</dbReference>
<keyword evidence="10 19" id="KW-0547">Nucleotide-binding</keyword>
<dbReference type="InterPro" id="IPR023214">
    <property type="entry name" value="HAD_sf"/>
</dbReference>
<dbReference type="SUPFAM" id="SSF56112">
    <property type="entry name" value="Protein kinase-like (PK-like)"/>
    <property type="match status" value="1"/>
</dbReference>
<dbReference type="Gene3D" id="3.30.200.20">
    <property type="entry name" value="Phosphorylase Kinase, domain 1"/>
    <property type="match status" value="1"/>
</dbReference>
<keyword evidence="12" id="KW-0378">Hydrolase</keyword>
<feature type="domain" description="Protein kinase" evidence="22">
    <location>
        <begin position="232"/>
        <end position="514"/>
    </location>
</feature>
<reference evidence="24" key="2">
    <citation type="submission" date="2025-08" db="UniProtKB">
        <authorList>
            <consortium name="RefSeq"/>
        </authorList>
    </citation>
    <scope>IDENTIFICATION</scope>
    <source>
        <tissue evidence="24">Leaf</tissue>
    </source>
</reference>
<dbReference type="PROSITE" id="PS00108">
    <property type="entry name" value="PROTEIN_KINASE_ST"/>
    <property type="match status" value="1"/>
</dbReference>
<dbReference type="InterPro" id="IPR016965">
    <property type="entry name" value="Pase_PHOSPHO-typ"/>
</dbReference>
<protein>
    <submittedName>
        <fullName evidence="24">Receptor-like kinase TMK2</fullName>
    </submittedName>
</protein>
<keyword evidence="6 20" id="KW-0812">Transmembrane</keyword>
<dbReference type="InterPro" id="IPR011009">
    <property type="entry name" value="Kinase-like_dom_sf"/>
</dbReference>
<dbReference type="Gene3D" id="2.160.10.10">
    <property type="entry name" value="Hexapeptide repeat proteins"/>
    <property type="match status" value="1"/>
</dbReference>
<keyword evidence="4" id="KW-0433">Leucine-rich repeat</keyword>
<comment type="subcellular location">
    <subcellularLocation>
        <location evidence="2">Membrane</location>
        <topology evidence="2">Single-pass membrane protein</topology>
    </subcellularLocation>
</comment>
<evidence type="ECO:0000256" key="14">
    <source>
        <dbReference type="ARBA" id="ARBA00022842"/>
    </source>
</evidence>
<feature type="chain" id="PRO_5045036743" evidence="21">
    <location>
        <begin position="20"/>
        <end position="889"/>
    </location>
</feature>
<keyword evidence="14" id="KW-0460">Magnesium</keyword>
<proteinExistence type="predicted"/>
<evidence type="ECO:0000256" key="19">
    <source>
        <dbReference type="PROSITE-ProRule" id="PRU10141"/>
    </source>
</evidence>
<dbReference type="Pfam" id="PF07714">
    <property type="entry name" value="PK_Tyr_Ser-Thr"/>
    <property type="match status" value="1"/>
</dbReference>
<evidence type="ECO:0000256" key="13">
    <source>
        <dbReference type="ARBA" id="ARBA00022840"/>
    </source>
</evidence>
<evidence type="ECO:0000256" key="21">
    <source>
        <dbReference type="SAM" id="SignalP"/>
    </source>
</evidence>
<dbReference type="Pfam" id="PF06888">
    <property type="entry name" value="Put_Phosphatase"/>
    <property type="match status" value="1"/>
</dbReference>
<evidence type="ECO:0000313" key="23">
    <source>
        <dbReference type="Proteomes" id="UP000694864"/>
    </source>
</evidence>
<dbReference type="Proteomes" id="UP000694864">
    <property type="component" value="Chromosome 12"/>
</dbReference>
<evidence type="ECO:0000313" key="24">
    <source>
        <dbReference type="RefSeq" id="XP_019088986.1"/>
    </source>
</evidence>
<evidence type="ECO:0000256" key="4">
    <source>
        <dbReference type="ARBA" id="ARBA00022614"/>
    </source>
</evidence>
<evidence type="ECO:0000256" key="20">
    <source>
        <dbReference type="SAM" id="Phobius"/>
    </source>
</evidence>
<dbReference type="SUPFAM" id="SSF51161">
    <property type="entry name" value="Trimeric LpxA-like enzymes"/>
    <property type="match status" value="1"/>
</dbReference>
<dbReference type="CDD" id="cd14066">
    <property type="entry name" value="STKc_IRAK"/>
    <property type="match status" value="1"/>
</dbReference>
<dbReference type="InterPro" id="IPR052422">
    <property type="entry name" value="Auxin_Ser/Thr_Kinase"/>
</dbReference>
<evidence type="ECO:0000256" key="17">
    <source>
        <dbReference type="ARBA" id="ARBA00023170"/>
    </source>
</evidence>
<keyword evidence="11" id="KW-0418">Kinase</keyword>
<evidence type="ECO:0000256" key="9">
    <source>
        <dbReference type="ARBA" id="ARBA00022737"/>
    </source>
</evidence>
<dbReference type="PROSITE" id="PS00107">
    <property type="entry name" value="PROTEIN_KINASE_ATP"/>
    <property type="match status" value="1"/>
</dbReference>
<dbReference type="PROSITE" id="PS51450">
    <property type="entry name" value="LRR"/>
    <property type="match status" value="1"/>
</dbReference>
<dbReference type="SUPFAM" id="SSF56784">
    <property type="entry name" value="HAD-like"/>
    <property type="match status" value="1"/>
</dbReference>
<evidence type="ECO:0000256" key="7">
    <source>
        <dbReference type="ARBA" id="ARBA00022723"/>
    </source>
</evidence>
<evidence type="ECO:0000256" key="10">
    <source>
        <dbReference type="ARBA" id="ARBA00022741"/>
    </source>
</evidence>
<dbReference type="InterPro" id="IPR017441">
    <property type="entry name" value="Protein_kinase_ATP_BS"/>
</dbReference>
<dbReference type="NCBIfam" id="TIGR01488">
    <property type="entry name" value="HAD-SF-IB"/>
    <property type="match status" value="1"/>
</dbReference>
<dbReference type="SUPFAM" id="SSF52058">
    <property type="entry name" value="L domain-like"/>
    <property type="match status" value="1"/>
</dbReference>
<evidence type="ECO:0000256" key="18">
    <source>
        <dbReference type="ARBA" id="ARBA00023180"/>
    </source>
</evidence>
<evidence type="ECO:0000256" key="5">
    <source>
        <dbReference type="ARBA" id="ARBA00022679"/>
    </source>
</evidence>
<dbReference type="InterPro" id="IPR000719">
    <property type="entry name" value="Prot_kinase_dom"/>
</dbReference>
<evidence type="ECO:0000259" key="22">
    <source>
        <dbReference type="PROSITE" id="PS50011"/>
    </source>
</evidence>
<dbReference type="RefSeq" id="XP_019088986.1">
    <property type="nucleotide sequence ID" value="XM_019233441.1"/>
</dbReference>
<evidence type="ECO:0000256" key="15">
    <source>
        <dbReference type="ARBA" id="ARBA00022989"/>
    </source>
</evidence>
<dbReference type="PROSITE" id="PS50011">
    <property type="entry name" value="PROTEIN_KINASE_DOM"/>
    <property type="match status" value="1"/>
</dbReference>
<feature type="transmembrane region" description="Helical" evidence="20">
    <location>
        <begin position="166"/>
        <end position="187"/>
    </location>
</feature>
<keyword evidence="5" id="KW-0808">Transferase</keyword>
<evidence type="ECO:0000256" key="2">
    <source>
        <dbReference type="ARBA" id="ARBA00004167"/>
    </source>
</evidence>
<feature type="binding site" evidence="19">
    <location>
        <position position="261"/>
    </location>
    <ligand>
        <name>ATP</name>
        <dbReference type="ChEBI" id="CHEBI:30616"/>
    </ligand>
</feature>
<keyword evidence="9" id="KW-0677">Repeat</keyword>
<dbReference type="SMART" id="SM00220">
    <property type="entry name" value="S_TKc"/>
    <property type="match status" value="1"/>
</dbReference>
<dbReference type="InterPro" id="IPR006384">
    <property type="entry name" value="HAD_hydro_PyrdxlP_Pase-like"/>
</dbReference>
<keyword evidence="8 21" id="KW-0732">Signal</keyword>
<dbReference type="Gene3D" id="1.10.510.10">
    <property type="entry name" value="Transferase(Phosphotransferase) domain 1"/>
    <property type="match status" value="1"/>
</dbReference>
<gene>
    <name evidence="24" type="primary">LOC104733050</name>
</gene>
<sequence length="889" mass="99074">MVGCRIMMVWLILFSVAVARFPPDTDHTVEILRSIAQQLGYPEEFVNRHGNDPCEWFGINCLEGTIISITFISMNMTGFISPQFGYLTSLQVLDLSHNLLTGTIPLELTKLNLRNLDLSYNQLHGTVPQFRRDMFLNTEGNPNLETNGALVPSATRNKNKSGIVELLLGIFIGVVIAGGVAFGIFLFRKRKHHILRLQNETVTSVQQSGDEYIEVDNYVIPLSLLREATENFSEQNLIGKGGFGSVYKGKLQNGDVEIAVKRMGQEVLRGKGDEGFRAEVYTLTKVNHRNLVVLHGYCVEGNERLLVYRYMSQGSLNRHLFQWKEEGLKPLEWTTRLAIALDVARGVEYLHTLALQCQSYIHRDLKPANILLGDDMHAKVSDFGLVRATEEGRESIRTKCVGTAGYIAPEYQMNGKVTTKADVFSFGVILMQLVSGQAALDENRSEYDHHISTWFRKVFIENNSIGKAIDETIELNEETCNVIDEVAKLAIHCCAKEPAQRPEMSFVVSTLASLTVHWTPGEIKEEDEDDTSATISGIIKGWKEPSGAVVGDELPGYTVLGCNNIIGHHTVVGVKCQDLKYKSGDECFLCIGDKNEIREFCSIHRSSKPSDKTVIGDNNLVMGSCHIIAHDCEIGDRNIFANNTLLAGHVTVEDYTHTAGATVIHQFCHIGSFAFFGGELEFGKDRMMVELHSQGRSIEDIEACLKKMPIDSQVIEAIKSAKSLGYDLKIVSDANQFFIEKILEQHDLLDCFSEIYTNPTSVGENGNLRILPYHGDALPPHSCNLCPSNLCKGLVMDPHVPSSSSSFESPRMLVYLHGIGIVSKGLSNSLMKLRECDVVMPRTNYPLWKKISDNSSLIKADVKEWSNAEEIQRILLQLVSIKKIQNTIL</sequence>
<keyword evidence="7" id="KW-0479">Metal-binding</keyword>
<organism evidence="23 24">
    <name type="scientific">Camelina sativa</name>
    <name type="common">False flax</name>
    <name type="synonym">Myagrum sativum</name>
    <dbReference type="NCBI Taxonomy" id="90675"/>
    <lineage>
        <taxon>Eukaryota</taxon>
        <taxon>Viridiplantae</taxon>
        <taxon>Streptophyta</taxon>
        <taxon>Embryophyta</taxon>
        <taxon>Tracheophyta</taxon>
        <taxon>Spermatophyta</taxon>
        <taxon>Magnoliopsida</taxon>
        <taxon>eudicotyledons</taxon>
        <taxon>Gunneridae</taxon>
        <taxon>Pentapetalae</taxon>
        <taxon>rosids</taxon>
        <taxon>malvids</taxon>
        <taxon>Brassicales</taxon>
        <taxon>Brassicaceae</taxon>
        <taxon>Camelineae</taxon>
        <taxon>Camelina</taxon>
    </lineage>
</organism>
<keyword evidence="18" id="KW-0325">Glycoprotein</keyword>
<dbReference type="PANTHER" id="PTHR47986:SF4">
    <property type="entry name" value="PROTEIN KINASE DOMAIN-CONTAINING PROTEIN"/>
    <property type="match status" value="1"/>
</dbReference>
<dbReference type="InterPro" id="IPR008271">
    <property type="entry name" value="Ser/Thr_kinase_AS"/>
</dbReference>
<keyword evidence="23" id="KW-1185">Reference proteome</keyword>
<keyword evidence="16 20" id="KW-0472">Membrane</keyword>
<dbReference type="PANTHER" id="PTHR47986">
    <property type="entry name" value="OSJNBA0070M12.3 PROTEIN"/>
    <property type="match status" value="1"/>
</dbReference>
<dbReference type="GeneID" id="104733050"/>